<protein>
    <submittedName>
        <fullName evidence="1">Uncharacterized protein</fullName>
    </submittedName>
</protein>
<organism evidence="1 2">
    <name type="scientific">Pseudoalteromonas aliena SW19</name>
    <dbReference type="NCBI Taxonomy" id="1314866"/>
    <lineage>
        <taxon>Bacteria</taxon>
        <taxon>Pseudomonadati</taxon>
        <taxon>Pseudomonadota</taxon>
        <taxon>Gammaproteobacteria</taxon>
        <taxon>Alteromonadales</taxon>
        <taxon>Pseudoalteromonadaceae</taxon>
        <taxon>Pseudoalteromonas</taxon>
    </lineage>
</organism>
<evidence type="ECO:0000313" key="2">
    <source>
        <dbReference type="Proteomes" id="UP000648482"/>
    </source>
</evidence>
<sequence>MDFWIFGFLDFWIFNLNNTALTIKIVIVVPKRLVLLITSCIESSVSHCFIQYFK</sequence>
<gene>
    <name evidence="1" type="ORF">PALI_a3451</name>
</gene>
<reference evidence="1 2" key="1">
    <citation type="submission" date="2015-06" db="EMBL/GenBank/DDBJ databases">
        <title>Genome sequence of Pseudoalteromonas aliena.</title>
        <authorList>
            <person name="Xie B.-B."/>
            <person name="Rong J.-C."/>
            <person name="Qin Q.-L."/>
            <person name="Zhang Y.-Z."/>
        </authorList>
    </citation>
    <scope>NUCLEOTIDE SEQUENCE [LARGE SCALE GENOMIC DNA]</scope>
    <source>
        <strain evidence="1 2">SW19</strain>
    </source>
</reference>
<evidence type="ECO:0000313" key="1">
    <source>
        <dbReference type="EMBL" id="MBE0357824.1"/>
    </source>
</evidence>
<proteinExistence type="predicted"/>
<comment type="caution">
    <text evidence="1">The sequence shown here is derived from an EMBL/GenBank/DDBJ whole genome shotgun (WGS) entry which is preliminary data.</text>
</comment>
<name>A0ABR9DTZ4_9GAMM</name>
<dbReference type="EMBL" id="AQGU01000017">
    <property type="protein sequence ID" value="MBE0357824.1"/>
    <property type="molecule type" value="Genomic_DNA"/>
</dbReference>
<dbReference type="Proteomes" id="UP000648482">
    <property type="component" value="Unassembled WGS sequence"/>
</dbReference>
<keyword evidence="2" id="KW-1185">Reference proteome</keyword>
<accession>A0ABR9DTZ4</accession>